<protein>
    <submittedName>
        <fullName evidence="9">Histone-lysine N-methyltransferase</fullName>
    </submittedName>
</protein>
<dbReference type="CDD" id="cd00202">
    <property type="entry name" value="ZnF_GATA"/>
    <property type="match status" value="1"/>
</dbReference>
<dbReference type="AlphaFoldDB" id="A0AAW2YX02"/>
<keyword evidence="2 4" id="KW-0863">Zinc-finger</keyword>
<dbReference type="GO" id="GO:0008270">
    <property type="term" value="F:zinc ion binding"/>
    <property type="evidence" value="ECO:0007669"/>
    <property type="project" value="UniProtKB-KW"/>
</dbReference>
<dbReference type="InterPro" id="IPR011011">
    <property type="entry name" value="Znf_FYVE_PHD"/>
</dbReference>
<dbReference type="PANTHER" id="PTHR34451:SF7">
    <property type="entry name" value="PHD FINGER FAMILY PROTEIN"/>
    <property type="match status" value="1"/>
</dbReference>
<gene>
    <name evidence="9" type="ORF">AKO1_012448</name>
</gene>
<proteinExistence type="predicted"/>
<feature type="compositionally biased region" description="Polar residues" evidence="5">
    <location>
        <begin position="118"/>
        <end position="132"/>
    </location>
</feature>
<dbReference type="PANTHER" id="PTHR34451">
    <property type="entry name" value="PHD FINGER FAMILY PROTEIN"/>
    <property type="match status" value="1"/>
</dbReference>
<keyword evidence="3" id="KW-0862">Zinc</keyword>
<dbReference type="EMBL" id="JAOPGA020000780">
    <property type="protein sequence ID" value="KAL0481617.1"/>
    <property type="molecule type" value="Genomic_DNA"/>
</dbReference>
<dbReference type="InterPro" id="IPR013088">
    <property type="entry name" value="Znf_NHR/GATA"/>
</dbReference>
<evidence type="ECO:0000259" key="7">
    <source>
        <dbReference type="PROSITE" id="PS50089"/>
    </source>
</evidence>
<dbReference type="GO" id="GO:0043565">
    <property type="term" value="F:sequence-specific DNA binding"/>
    <property type="evidence" value="ECO:0007669"/>
    <property type="project" value="InterPro"/>
</dbReference>
<name>A0AAW2YX02_9EUKA</name>
<dbReference type="PROSITE" id="PS50016">
    <property type="entry name" value="ZF_PHD_2"/>
    <property type="match status" value="1"/>
</dbReference>
<reference evidence="9 10" key="1">
    <citation type="submission" date="2024-03" db="EMBL/GenBank/DDBJ databases">
        <title>The Acrasis kona genome and developmental transcriptomes reveal deep origins of eukaryotic multicellular pathways.</title>
        <authorList>
            <person name="Sheikh S."/>
            <person name="Fu C.-J."/>
            <person name="Brown M.W."/>
            <person name="Baldauf S.L."/>
        </authorList>
    </citation>
    <scope>NUCLEOTIDE SEQUENCE [LARGE SCALE GENOMIC DNA]</scope>
    <source>
        <strain evidence="9 10">ATCC MYA-3509</strain>
    </source>
</reference>
<dbReference type="SUPFAM" id="SSF57716">
    <property type="entry name" value="Glucocorticoid receptor-like (DNA-binding domain)"/>
    <property type="match status" value="1"/>
</dbReference>
<dbReference type="PROSITE" id="PS01359">
    <property type="entry name" value="ZF_PHD_1"/>
    <property type="match status" value="1"/>
</dbReference>
<dbReference type="GO" id="GO:0006355">
    <property type="term" value="P:regulation of DNA-templated transcription"/>
    <property type="evidence" value="ECO:0007669"/>
    <property type="project" value="InterPro"/>
</dbReference>
<evidence type="ECO:0000259" key="8">
    <source>
        <dbReference type="PROSITE" id="PS50114"/>
    </source>
</evidence>
<feature type="region of interest" description="Disordered" evidence="5">
    <location>
        <begin position="473"/>
        <end position="503"/>
    </location>
</feature>
<dbReference type="InterPro" id="IPR001965">
    <property type="entry name" value="Znf_PHD"/>
</dbReference>
<feature type="domain" description="PHD-type" evidence="6">
    <location>
        <begin position="47"/>
        <end position="105"/>
    </location>
</feature>
<dbReference type="Pfam" id="PF00320">
    <property type="entry name" value="GATA"/>
    <property type="match status" value="1"/>
</dbReference>
<evidence type="ECO:0000259" key="6">
    <source>
        <dbReference type="PROSITE" id="PS50016"/>
    </source>
</evidence>
<dbReference type="PROSITE" id="PS50114">
    <property type="entry name" value="GATA_ZN_FINGER_2"/>
    <property type="match status" value="1"/>
</dbReference>
<evidence type="ECO:0000256" key="5">
    <source>
        <dbReference type="SAM" id="MobiDB-lite"/>
    </source>
</evidence>
<accession>A0AAW2YX02</accession>
<dbReference type="SUPFAM" id="SSF57903">
    <property type="entry name" value="FYVE/PHD zinc finger"/>
    <property type="match status" value="1"/>
</dbReference>
<dbReference type="SMART" id="SM00401">
    <property type="entry name" value="ZnF_GATA"/>
    <property type="match status" value="1"/>
</dbReference>
<dbReference type="InterPro" id="IPR001841">
    <property type="entry name" value="Znf_RING"/>
</dbReference>
<dbReference type="InterPro" id="IPR000679">
    <property type="entry name" value="Znf_GATA"/>
</dbReference>
<feature type="region of interest" description="Disordered" evidence="5">
    <location>
        <begin position="107"/>
        <end position="143"/>
    </location>
</feature>
<feature type="domain" description="RING-type" evidence="7">
    <location>
        <begin position="50"/>
        <end position="103"/>
    </location>
</feature>
<evidence type="ECO:0000256" key="4">
    <source>
        <dbReference type="PROSITE-ProRule" id="PRU00094"/>
    </source>
</evidence>
<dbReference type="Gene3D" id="3.30.40.10">
    <property type="entry name" value="Zinc/RING finger domain, C3HC4 (zinc finger)"/>
    <property type="match status" value="1"/>
</dbReference>
<evidence type="ECO:0000256" key="1">
    <source>
        <dbReference type="ARBA" id="ARBA00022723"/>
    </source>
</evidence>
<dbReference type="InterPro" id="IPR019787">
    <property type="entry name" value="Znf_PHD-finger"/>
</dbReference>
<dbReference type="Proteomes" id="UP001431209">
    <property type="component" value="Unassembled WGS sequence"/>
</dbReference>
<feature type="region of interest" description="Disordered" evidence="5">
    <location>
        <begin position="249"/>
        <end position="281"/>
    </location>
</feature>
<evidence type="ECO:0000256" key="3">
    <source>
        <dbReference type="ARBA" id="ARBA00022833"/>
    </source>
</evidence>
<dbReference type="InterPro" id="IPR019786">
    <property type="entry name" value="Zinc_finger_PHD-type_CS"/>
</dbReference>
<dbReference type="InterPro" id="IPR013083">
    <property type="entry name" value="Znf_RING/FYVE/PHD"/>
</dbReference>
<dbReference type="Gene3D" id="3.30.50.10">
    <property type="entry name" value="Erythroid Transcription Factor GATA-1, subunit A"/>
    <property type="match status" value="1"/>
</dbReference>
<keyword evidence="10" id="KW-1185">Reference proteome</keyword>
<feature type="domain" description="GATA-type" evidence="8">
    <location>
        <begin position="14"/>
        <end position="45"/>
    </location>
</feature>
<sequence length="550" mass="60606">MMRQQPLCCGNYKCQTTQTPLWRKGWVSSEGKTIMLCNACGLHYKKGHFCMFCNQIYRESDADDHSNPWIGCDRCSHWVHKKCEERNGIDCSSQTPYSCPECRSLPNAPGQSKRPATISGNPAKSASQPNHTNKSKKSAPASPVVAPVIPMPFTTPVTSLPPPPNNILLQQLTAFNSASPTTPVKNFFMFNNSAPLGVNPLQPLNALSSVGEEPPLKFPSPTSVFDPQLNTMPCWSQLKSTISNLTLPPAITPEKTVPKKRKASLGEEGKSKKKKTTTTTITTTTTHSVHGSVVDSHMSSTQSIESDKVDLKITTTQTTRKGKVTPRKQIPNAHHAVIQKQEVTPNFPCNNTLTTNKTPSPVVATSLSDASKHNSSLGEEQFYKYEKMILQQQTKTSVEDSSCDSAEPPTPVTLLHNTLKVDNFYEPFQEKDNSFRKSHEPTSEQLIPNVQIQTTTVTFTTSSAATSVKLKKKKKKSSVSGSRRDKKYVNSSETEDSDGYERSPEIGELNISIDEVHHMLSAKFPKAPVLMKMGSLWAVCEVIRQELGSV</sequence>
<keyword evidence="1" id="KW-0479">Metal-binding</keyword>
<evidence type="ECO:0000313" key="10">
    <source>
        <dbReference type="Proteomes" id="UP001431209"/>
    </source>
</evidence>
<dbReference type="PROSITE" id="PS50089">
    <property type="entry name" value="ZF_RING_2"/>
    <property type="match status" value="1"/>
</dbReference>
<evidence type="ECO:0000256" key="2">
    <source>
        <dbReference type="ARBA" id="ARBA00022771"/>
    </source>
</evidence>
<evidence type="ECO:0000313" key="9">
    <source>
        <dbReference type="EMBL" id="KAL0481617.1"/>
    </source>
</evidence>
<dbReference type="SMART" id="SM00249">
    <property type="entry name" value="PHD"/>
    <property type="match status" value="1"/>
</dbReference>
<comment type="caution">
    <text evidence="9">The sequence shown here is derived from an EMBL/GenBank/DDBJ whole genome shotgun (WGS) entry which is preliminary data.</text>
</comment>
<organism evidence="9 10">
    <name type="scientific">Acrasis kona</name>
    <dbReference type="NCBI Taxonomy" id="1008807"/>
    <lineage>
        <taxon>Eukaryota</taxon>
        <taxon>Discoba</taxon>
        <taxon>Heterolobosea</taxon>
        <taxon>Tetramitia</taxon>
        <taxon>Eutetramitia</taxon>
        <taxon>Acrasidae</taxon>
        <taxon>Acrasis</taxon>
    </lineage>
</organism>